<dbReference type="Proteomes" id="UP001622612">
    <property type="component" value="Chromosome"/>
</dbReference>
<organism evidence="2 3">
    <name type="scientific">Metamycoplasma faucium</name>
    <dbReference type="NCBI Taxonomy" id="56142"/>
    <lineage>
        <taxon>Bacteria</taxon>
        <taxon>Bacillati</taxon>
        <taxon>Mycoplasmatota</taxon>
        <taxon>Mycoplasmoidales</taxon>
        <taxon>Metamycoplasmataceae</taxon>
        <taxon>Metamycoplasma</taxon>
    </lineage>
</organism>
<keyword evidence="1" id="KW-0472">Membrane</keyword>
<dbReference type="EMBL" id="CP088155">
    <property type="protein sequence ID" value="WYM97018.1"/>
    <property type="molecule type" value="Genomic_DNA"/>
</dbReference>
<dbReference type="RefSeq" id="WP_405311210.1">
    <property type="nucleotide sequence ID" value="NZ_CP088155.1"/>
</dbReference>
<protein>
    <submittedName>
        <fullName evidence="2">Uncharacterized protein</fullName>
    </submittedName>
</protein>
<keyword evidence="1" id="KW-0812">Transmembrane</keyword>
<gene>
    <name evidence="2" type="ORF">LQ356_02230</name>
</gene>
<feature type="transmembrane region" description="Helical" evidence="1">
    <location>
        <begin position="112"/>
        <end position="132"/>
    </location>
</feature>
<evidence type="ECO:0000313" key="2">
    <source>
        <dbReference type="EMBL" id="WYM97018.1"/>
    </source>
</evidence>
<name>A0ABZ2TPB6_9BACT</name>
<accession>A0ABZ2TPB6</accession>
<proteinExistence type="predicted"/>
<keyword evidence="3" id="KW-1185">Reference proteome</keyword>
<keyword evidence="1" id="KW-1133">Transmembrane helix</keyword>
<evidence type="ECO:0000256" key="1">
    <source>
        <dbReference type="SAM" id="Phobius"/>
    </source>
</evidence>
<reference evidence="2" key="1">
    <citation type="submission" date="2021-11" db="EMBL/GenBank/DDBJ databases">
        <title>The first genome sequence of unculturable Mycoplasma faucium obtained by de novo assembly of metagenomic reads.</title>
        <authorList>
            <person name="Sabat A.J."/>
            <person name="Bathoorn E."/>
            <person name="Akkerboom V."/>
            <person name="Friedrich A.W."/>
        </authorList>
    </citation>
    <scope>NUCLEOTIDE SEQUENCE [LARGE SCALE GENOMIC DNA]</scope>
    <source>
        <strain evidence="2">UMCG-MFM1</strain>
    </source>
</reference>
<evidence type="ECO:0000313" key="3">
    <source>
        <dbReference type="Proteomes" id="UP001622612"/>
    </source>
</evidence>
<sequence>MAKMLNAMKQKDKRTLKYDPEKDNTSAIINEFRAYLKETNYIKNYSELEKFEYFKDIRWMQVIDQKCEDKKTTFYKQQRKLKAKYENYIDYKLWSESPFAETTKPLTKTTRIIILSVFVIAFIAMLLIIIGLNKWW</sequence>